<dbReference type="Pfam" id="PF00004">
    <property type="entry name" value="AAA"/>
    <property type="match status" value="1"/>
</dbReference>
<dbReference type="CDD" id="cd19481">
    <property type="entry name" value="RecA-like_protease"/>
    <property type="match status" value="1"/>
</dbReference>
<dbReference type="Proteomes" id="UP000271678">
    <property type="component" value="Unassembled WGS sequence"/>
</dbReference>
<dbReference type="SUPFAM" id="SSF52540">
    <property type="entry name" value="P-loop containing nucleoside triphosphate hydrolases"/>
    <property type="match status" value="1"/>
</dbReference>
<evidence type="ECO:0000313" key="6">
    <source>
        <dbReference type="EMBL" id="RNI21636.1"/>
    </source>
</evidence>
<dbReference type="SMART" id="SM00382">
    <property type="entry name" value="AAA"/>
    <property type="match status" value="1"/>
</dbReference>
<dbReference type="OrthoDB" id="9809379at2"/>
<dbReference type="Gene3D" id="3.40.50.300">
    <property type="entry name" value="P-loop containing nucleotide triphosphate hydrolases"/>
    <property type="match status" value="1"/>
</dbReference>
<evidence type="ECO:0000256" key="2">
    <source>
        <dbReference type="ARBA" id="ARBA00022741"/>
    </source>
</evidence>
<keyword evidence="7" id="KW-1185">Reference proteome</keyword>
<evidence type="ECO:0000259" key="5">
    <source>
        <dbReference type="SMART" id="SM00382"/>
    </source>
</evidence>
<dbReference type="InterPro" id="IPR027417">
    <property type="entry name" value="P-loop_NTPase"/>
</dbReference>
<accession>A0A3M9M835</accession>
<evidence type="ECO:0000256" key="3">
    <source>
        <dbReference type="ARBA" id="ARBA00022840"/>
    </source>
</evidence>
<dbReference type="InterPro" id="IPR003959">
    <property type="entry name" value="ATPase_AAA_core"/>
</dbReference>
<comment type="similarity">
    <text evidence="1">Belongs to the AAA ATPase family.</text>
</comment>
<gene>
    <name evidence="6" type="ORF">EFY87_10800</name>
</gene>
<evidence type="ECO:0000256" key="4">
    <source>
        <dbReference type="SAM" id="MobiDB-lite"/>
    </source>
</evidence>
<dbReference type="PANTHER" id="PTHR23073">
    <property type="entry name" value="26S PROTEASOME REGULATORY SUBUNIT"/>
    <property type="match status" value="1"/>
</dbReference>
<feature type="domain" description="AAA+ ATPase" evidence="5">
    <location>
        <begin position="248"/>
        <end position="374"/>
    </location>
</feature>
<dbReference type="RefSeq" id="WP_123271484.1">
    <property type="nucleotide sequence ID" value="NZ_RJJQ01000010.1"/>
</dbReference>
<dbReference type="EMBL" id="RJJQ01000010">
    <property type="protein sequence ID" value="RNI21636.1"/>
    <property type="molecule type" value="Genomic_DNA"/>
</dbReference>
<comment type="caution">
    <text evidence="6">The sequence shown here is derived from an EMBL/GenBank/DDBJ whole genome shotgun (WGS) entry which is preliminary data.</text>
</comment>
<dbReference type="GO" id="GO:0016887">
    <property type="term" value="F:ATP hydrolysis activity"/>
    <property type="evidence" value="ECO:0007669"/>
    <property type="project" value="InterPro"/>
</dbReference>
<feature type="region of interest" description="Disordered" evidence="4">
    <location>
        <begin position="458"/>
        <end position="498"/>
    </location>
</feature>
<name>A0A3M9M835_9MICO</name>
<dbReference type="InterPro" id="IPR003593">
    <property type="entry name" value="AAA+_ATPase"/>
</dbReference>
<evidence type="ECO:0000256" key="1">
    <source>
        <dbReference type="ARBA" id="ARBA00006914"/>
    </source>
</evidence>
<dbReference type="InterPro" id="IPR050221">
    <property type="entry name" value="26S_Proteasome_ATPase"/>
</dbReference>
<keyword evidence="3 6" id="KW-0067">ATP-binding</keyword>
<proteinExistence type="inferred from homology"/>
<evidence type="ECO:0000313" key="7">
    <source>
        <dbReference type="Proteomes" id="UP000271678"/>
    </source>
</evidence>
<keyword evidence="2" id="KW-0547">Nucleotide-binding</keyword>
<dbReference type="GO" id="GO:0005524">
    <property type="term" value="F:ATP binding"/>
    <property type="evidence" value="ECO:0007669"/>
    <property type="project" value="UniProtKB-KW"/>
</dbReference>
<protein>
    <submittedName>
        <fullName evidence="6">ATP-binding protein</fullName>
    </submittedName>
</protein>
<sequence>MTGDEQSAETQAREFARNFRQFMDWSMEVVGRRRLPVVEQLRDHLTSSQFPIVSREWSAVERVNLQRALDQWIVAPGREVTIVGLSSPPNYSGFDLGELLSGDGLPPLRTGAPDVVDLPSGPGQTLACWKRALLLVRDEHGKYAVLVSGPQRHEPPALRIEIAGLDTRPTQRLMTEFDRLRGELNVYRGHAVVVESDPMGGLVLSFADLPKVTREDVILPEEVLARIDRHALDITAHARELRAAGQHLKRGLLLFGPPGTGKTHTVRYLIEHRRDATRLLLQGEALQAVGAVAVLARELAPSVVVLEDVDLVATDRSYGQHNPILFSLLEAMDGSAADSDMLFVLTTNRAEVLERALVQRPGRVDVAVEIDRPGASARLKLLRLYGAGVLDDLSADDLAQVVDRTDGVTASFLKELIRRAVLAGITTGSARQVTASDIHTALDDLLDQSQSVTRSLLGLGEDGVSGSDEPSTQDSGGGPSPAKQGSAGWFAYGPRYRD</sequence>
<dbReference type="Gene3D" id="1.10.8.60">
    <property type="match status" value="1"/>
</dbReference>
<organism evidence="6 7">
    <name type="scientific">Flexivirga caeni</name>
    <dbReference type="NCBI Taxonomy" id="2294115"/>
    <lineage>
        <taxon>Bacteria</taxon>
        <taxon>Bacillati</taxon>
        <taxon>Actinomycetota</taxon>
        <taxon>Actinomycetes</taxon>
        <taxon>Micrococcales</taxon>
        <taxon>Dermacoccaceae</taxon>
        <taxon>Flexivirga</taxon>
    </lineage>
</organism>
<reference evidence="6 7" key="1">
    <citation type="submission" date="2018-11" db="EMBL/GenBank/DDBJ databases">
        <title>Draft genome of Simplicispira Flexivirga sp. BO-16.</title>
        <authorList>
            <person name="Im W.T."/>
        </authorList>
    </citation>
    <scope>NUCLEOTIDE SEQUENCE [LARGE SCALE GENOMIC DNA]</scope>
    <source>
        <strain evidence="6 7">BO-16</strain>
    </source>
</reference>
<dbReference type="AlphaFoldDB" id="A0A3M9M835"/>